<feature type="transmembrane region" description="Helical" evidence="11">
    <location>
        <begin position="240"/>
        <end position="258"/>
    </location>
</feature>
<protein>
    <recommendedName>
        <fullName evidence="11 12">ATP synthase subunit a</fullName>
    </recommendedName>
    <alternativeName>
        <fullName evidence="11">ATP synthase F0 sector subunit a</fullName>
    </alternativeName>
    <alternativeName>
        <fullName evidence="11">F-ATPase subunit 6</fullName>
    </alternativeName>
</protein>
<dbReference type="GO" id="GO:0046933">
    <property type="term" value="F:proton-transporting ATP synthase activity, rotational mechanism"/>
    <property type="evidence" value="ECO:0007669"/>
    <property type="project" value="UniProtKB-UniRule"/>
</dbReference>
<feature type="transmembrane region" description="Helical" evidence="11">
    <location>
        <begin position="201"/>
        <end position="220"/>
    </location>
</feature>
<feature type="transmembrane region" description="Helical" evidence="11">
    <location>
        <begin position="264"/>
        <end position="285"/>
    </location>
</feature>
<sequence length="350" mass="38592">MKRLLFALFCLLSLTARASEPVATTADATESENFNPGEMILHHIGDSHEWHWFTLGETHYTTYLPVIAYRAGNGLSVFSSHELAEGKVHEGLKLEHEHLVSEDGSKVYDFSITKNVASLMLSALVLLVVFTAVARGYAKRGTGAPRGIQSFFEPIIVFVRDEVAKKSIGPKYERYMPYLLTVFFFIWFNNLMGLMPGGANLTGNIAVTMMLALFTLLITLFSSNKNYWAHIFATPGVPKLLLPIMIPVELIGVFVKPFSLMVRLFANITAGHIVTLSFISLIFIFRNLGVAPVSLAFGLFINVLELLVAILQAYIFTLLTAMYIGGAVEDHHDADYQMGGGDGATPAQVH</sequence>
<evidence type="ECO:0000256" key="5">
    <source>
        <dbReference type="ARBA" id="ARBA00022692"/>
    </source>
</evidence>
<proteinExistence type="inferred from homology"/>
<dbReference type="RefSeq" id="WP_092740929.1">
    <property type="nucleotide sequence ID" value="NZ_FNOV01000008.1"/>
</dbReference>
<gene>
    <name evidence="11" type="primary">atpB</name>
    <name evidence="14" type="ORF">SAMN04488069_108171</name>
</gene>
<name>A0A1H3JPU5_9BACT</name>
<dbReference type="HAMAP" id="MF_01393">
    <property type="entry name" value="ATP_synth_a_bact"/>
    <property type="match status" value="1"/>
</dbReference>
<comment type="similarity">
    <text evidence="2 11 12">Belongs to the ATPase A chain family.</text>
</comment>
<evidence type="ECO:0000256" key="12">
    <source>
        <dbReference type="RuleBase" id="RU000483"/>
    </source>
</evidence>
<evidence type="ECO:0000256" key="4">
    <source>
        <dbReference type="ARBA" id="ARBA00022547"/>
    </source>
</evidence>
<keyword evidence="10 11" id="KW-0066">ATP synthesis</keyword>
<keyword evidence="7 11" id="KW-1133">Transmembrane helix</keyword>
<accession>A0A1H3JPU5</accession>
<organism evidence="14 15">
    <name type="scientific">Hymenobacter psychrophilus</name>
    <dbReference type="NCBI Taxonomy" id="651662"/>
    <lineage>
        <taxon>Bacteria</taxon>
        <taxon>Pseudomonadati</taxon>
        <taxon>Bacteroidota</taxon>
        <taxon>Cytophagia</taxon>
        <taxon>Cytophagales</taxon>
        <taxon>Hymenobacteraceae</taxon>
        <taxon>Hymenobacter</taxon>
    </lineage>
</organism>
<evidence type="ECO:0000256" key="13">
    <source>
        <dbReference type="SAM" id="SignalP"/>
    </source>
</evidence>
<evidence type="ECO:0000256" key="9">
    <source>
        <dbReference type="ARBA" id="ARBA00023136"/>
    </source>
</evidence>
<keyword evidence="9 11" id="KW-0472">Membrane</keyword>
<feature type="transmembrane region" description="Helical" evidence="11">
    <location>
        <begin position="297"/>
        <end position="324"/>
    </location>
</feature>
<dbReference type="PANTHER" id="PTHR11410:SF0">
    <property type="entry name" value="ATP SYNTHASE SUBUNIT A"/>
    <property type="match status" value="1"/>
</dbReference>
<feature type="transmembrane region" description="Helical" evidence="11">
    <location>
        <begin position="175"/>
        <end position="195"/>
    </location>
</feature>
<keyword evidence="8 11" id="KW-0406">Ion transport</keyword>
<dbReference type="CDD" id="cd00310">
    <property type="entry name" value="ATP-synt_Fo_a_6"/>
    <property type="match status" value="1"/>
</dbReference>
<comment type="subcellular location">
    <subcellularLocation>
        <location evidence="11 12">Cell membrane</location>
        <topology evidence="11 12">Multi-pass membrane protein</topology>
    </subcellularLocation>
    <subcellularLocation>
        <location evidence="1">Membrane</location>
        <topology evidence="1">Multi-pass membrane protein</topology>
    </subcellularLocation>
</comment>
<evidence type="ECO:0000256" key="11">
    <source>
        <dbReference type="HAMAP-Rule" id="MF_01393"/>
    </source>
</evidence>
<dbReference type="GO" id="GO:0005886">
    <property type="term" value="C:plasma membrane"/>
    <property type="evidence" value="ECO:0007669"/>
    <property type="project" value="UniProtKB-SubCell"/>
</dbReference>
<comment type="function">
    <text evidence="11 12">Key component of the proton channel; it plays a direct role in the translocation of protons across the membrane.</text>
</comment>
<evidence type="ECO:0000256" key="10">
    <source>
        <dbReference type="ARBA" id="ARBA00023310"/>
    </source>
</evidence>
<dbReference type="Pfam" id="PF00119">
    <property type="entry name" value="ATP-synt_A"/>
    <property type="match status" value="1"/>
</dbReference>
<dbReference type="STRING" id="651662.SAMN04488069_108171"/>
<reference evidence="15" key="1">
    <citation type="submission" date="2016-10" db="EMBL/GenBank/DDBJ databases">
        <authorList>
            <person name="Varghese N."/>
            <person name="Submissions S."/>
        </authorList>
    </citation>
    <scope>NUCLEOTIDE SEQUENCE [LARGE SCALE GENOMIC DNA]</scope>
    <source>
        <strain evidence="15">CGMCC 1.8975</strain>
    </source>
</reference>
<dbReference type="InterPro" id="IPR000568">
    <property type="entry name" value="ATP_synth_F0_asu"/>
</dbReference>
<dbReference type="PANTHER" id="PTHR11410">
    <property type="entry name" value="ATP SYNTHASE SUBUNIT A"/>
    <property type="match status" value="1"/>
</dbReference>
<keyword evidence="6 11" id="KW-0375">Hydrogen ion transport</keyword>
<evidence type="ECO:0000256" key="3">
    <source>
        <dbReference type="ARBA" id="ARBA00022448"/>
    </source>
</evidence>
<dbReference type="NCBIfam" id="TIGR01131">
    <property type="entry name" value="ATP_synt_6_or_A"/>
    <property type="match status" value="1"/>
</dbReference>
<evidence type="ECO:0000256" key="6">
    <source>
        <dbReference type="ARBA" id="ARBA00022781"/>
    </source>
</evidence>
<dbReference type="InterPro" id="IPR045083">
    <property type="entry name" value="ATP_synth_F0_asu_bact/mt"/>
</dbReference>
<keyword evidence="4 11" id="KW-0138">CF(0)</keyword>
<evidence type="ECO:0000313" key="15">
    <source>
        <dbReference type="Proteomes" id="UP000199249"/>
    </source>
</evidence>
<feature type="signal peptide" evidence="13">
    <location>
        <begin position="1"/>
        <end position="18"/>
    </location>
</feature>
<evidence type="ECO:0000256" key="1">
    <source>
        <dbReference type="ARBA" id="ARBA00004141"/>
    </source>
</evidence>
<evidence type="ECO:0000256" key="7">
    <source>
        <dbReference type="ARBA" id="ARBA00022989"/>
    </source>
</evidence>
<keyword evidence="15" id="KW-1185">Reference proteome</keyword>
<dbReference type="OrthoDB" id="9809130at2"/>
<evidence type="ECO:0000313" key="14">
    <source>
        <dbReference type="EMBL" id="SDY41936.1"/>
    </source>
</evidence>
<dbReference type="PRINTS" id="PR00123">
    <property type="entry name" value="ATPASEA"/>
</dbReference>
<dbReference type="InterPro" id="IPR035908">
    <property type="entry name" value="F0_ATP_A_sf"/>
</dbReference>
<keyword evidence="3 11" id="KW-0813">Transport</keyword>
<keyword evidence="13" id="KW-0732">Signal</keyword>
<keyword evidence="11" id="KW-1003">Cell membrane</keyword>
<dbReference type="Gene3D" id="1.20.120.220">
    <property type="entry name" value="ATP synthase, F0 complex, subunit A"/>
    <property type="match status" value="1"/>
</dbReference>
<evidence type="ECO:0000256" key="2">
    <source>
        <dbReference type="ARBA" id="ARBA00006810"/>
    </source>
</evidence>
<keyword evidence="5 11" id="KW-0812">Transmembrane</keyword>
<dbReference type="GO" id="GO:0045259">
    <property type="term" value="C:proton-transporting ATP synthase complex"/>
    <property type="evidence" value="ECO:0007669"/>
    <property type="project" value="UniProtKB-KW"/>
</dbReference>
<dbReference type="EMBL" id="FNOV01000008">
    <property type="protein sequence ID" value="SDY41936.1"/>
    <property type="molecule type" value="Genomic_DNA"/>
</dbReference>
<feature type="transmembrane region" description="Helical" evidence="11">
    <location>
        <begin position="116"/>
        <end position="138"/>
    </location>
</feature>
<evidence type="ECO:0000256" key="8">
    <source>
        <dbReference type="ARBA" id="ARBA00023065"/>
    </source>
</evidence>
<dbReference type="SUPFAM" id="SSF81336">
    <property type="entry name" value="F1F0 ATP synthase subunit A"/>
    <property type="match status" value="1"/>
</dbReference>
<dbReference type="AlphaFoldDB" id="A0A1H3JPU5"/>
<feature type="chain" id="PRO_5011581391" description="ATP synthase subunit a" evidence="13">
    <location>
        <begin position="19"/>
        <end position="350"/>
    </location>
</feature>
<dbReference type="Proteomes" id="UP000199249">
    <property type="component" value="Unassembled WGS sequence"/>
</dbReference>